<feature type="domain" description="Poly A polymerase head" evidence="6">
    <location>
        <begin position="72"/>
        <end position="211"/>
    </location>
</feature>
<comment type="similarity">
    <text evidence="1 5">Belongs to the tRNA nucleotidyltransferase/poly(A) polymerase family.</text>
</comment>
<dbReference type="CDD" id="cd05398">
    <property type="entry name" value="NT_ClassII-CCAase"/>
    <property type="match status" value="1"/>
</dbReference>
<dbReference type="PANTHER" id="PTHR13734:SF5">
    <property type="entry name" value="CCA TRNA NUCLEOTIDYLTRANSFERASE, MITOCHONDRIAL"/>
    <property type="match status" value="1"/>
</dbReference>
<evidence type="ECO:0000256" key="5">
    <source>
        <dbReference type="RuleBase" id="RU003953"/>
    </source>
</evidence>
<keyword evidence="3" id="KW-0547">Nucleotide-binding</keyword>
<dbReference type="InterPro" id="IPR032828">
    <property type="entry name" value="PolyA_RNA-bd"/>
</dbReference>
<dbReference type="Proteomes" id="UP000799118">
    <property type="component" value="Unassembled WGS sequence"/>
</dbReference>
<dbReference type="GO" id="GO:0052929">
    <property type="term" value="F:ATP:3'-cytidine-cytidine-tRNA adenylyltransferase activity"/>
    <property type="evidence" value="ECO:0007669"/>
    <property type="project" value="TreeGrafter"/>
</dbReference>
<dbReference type="EMBL" id="ML769388">
    <property type="protein sequence ID" value="KAE9409338.1"/>
    <property type="molecule type" value="Genomic_DNA"/>
</dbReference>
<evidence type="ECO:0008006" key="10">
    <source>
        <dbReference type="Google" id="ProtNLM"/>
    </source>
</evidence>
<name>A0A6A4IJE2_9AGAR</name>
<dbReference type="Gene3D" id="3.30.460.10">
    <property type="entry name" value="Beta Polymerase, domain 2"/>
    <property type="match status" value="1"/>
</dbReference>
<accession>A0A6A4IJE2</accession>
<evidence type="ECO:0000256" key="1">
    <source>
        <dbReference type="ARBA" id="ARBA00007265"/>
    </source>
</evidence>
<evidence type="ECO:0000256" key="2">
    <source>
        <dbReference type="ARBA" id="ARBA00022679"/>
    </source>
</evidence>
<dbReference type="GO" id="GO:0000166">
    <property type="term" value="F:nucleotide binding"/>
    <property type="evidence" value="ECO:0007669"/>
    <property type="project" value="UniProtKB-KW"/>
</dbReference>
<dbReference type="Pfam" id="PF01743">
    <property type="entry name" value="PolyA_pol"/>
    <property type="match status" value="1"/>
</dbReference>
<dbReference type="FunFam" id="3.30.460.10:FF:000019">
    <property type="entry name" value="tRNA nucleotidyltransferase cca2"/>
    <property type="match status" value="1"/>
</dbReference>
<sequence length="550" mass="61942">MLRTRFFSVQLRRYIHNGRNMDFIPLSSSTMGRVKAPAELNIQLTETEEKICVLLDDCTKYLRTEKGISTTCRIAGGWVRDKLLGSQSNDIDVALSDIMGLAFAEHLAEFAKKQDIEVGTIGKIAQNPDQSKHLETATFKMFGLELDLVNLRSEEYALNSRIPTGVTFGTPVQDALRRDMTINALFYNVHTRKVEDFTEKGLDDLRTGIIRTPLSPKETFLDDPLRVIRCIRFASRFGFQLVSELEEAVKDPEIQEALVAKVAKERTGTELTKMMKGRDPLHAVALIHELSLFDSIFSVIPPDVISTFSQPPRPKIDSLKATSILQLLLSPDASEKLPPLHPLLMTAIREDPTCKDRLYLAATLTPYLGVNYKDKKRKEYPAVAYVIQELLKLGRQNHYIDGVPALFMSCEILKNPDLRDEKFKLPSERVTIGLMLRNKVVHYRDTGSHWTSSLLFSLVQELVECCTSLDEGLPVSTAFEKISMYNNFVQRVVDLGLITAVEAKPLLDGQEVVSLLNAKPGPWTGAVLARVIEWQLQYPNGFKARMLDMA</sequence>
<dbReference type="GO" id="GO:0001680">
    <property type="term" value="P:tRNA 3'-terminal CCA addition"/>
    <property type="evidence" value="ECO:0007669"/>
    <property type="project" value="TreeGrafter"/>
</dbReference>
<dbReference type="Gene3D" id="1.10.3090.10">
    <property type="entry name" value="cca-adding enzyme, domain 2"/>
    <property type="match status" value="1"/>
</dbReference>
<gene>
    <name evidence="8" type="ORF">BT96DRAFT_848716</name>
</gene>
<protein>
    <recommendedName>
        <fullName evidence="10">Poly A polymerase head domain-containing protein</fullName>
    </recommendedName>
</protein>
<reference evidence="8" key="1">
    <citation type="journal article" date="2019" name="Environ. Microbiol.">
        <title>Fungal ecological strategies reflected in gene transcription - a case study of two litter decomposers.</title>
        <authorList>
            <person name="Barbi F."/>
            <person name="Kohler A."/>
            <person name="Barry K."/>
            <person name="Baskaran P."/>
            <person name="Daum C."/>
            <person name="Fauchery L."/>
            <person name="Ihrmark K."/>
            <person name="Kuo A."/>
            <person name="LaButti K."/>
            <person name="Lipzen A."/>
            <person name="Morin E."/>
            <person name="Grigoriev I.V."/>
            <person name="Henrissat B."/>
            <person name="Lindahl B."/>
            <person name="Martin F."/>
        </authorList>
    </citation>
    <scope>NUCLEOTIDE SEQUENCE</scope>
    <source>
        <strain evidence="8">JB14</strain>
    </source>
</reference>
<dbReference type="InterPro" id="IPR002646">
    <property type="entry name" value="PolA_pol_head_dom"/>
</dbReference>
<evidence type="ECO:0000313" key="9">
    <source>
        <dbReference type="Proteomes" id="UP000799118"/>
    </source>
</evidence>
<evidence type="ECO:0000259" key="6">
    <source>
        <dbReference type="Pfam" id="PF01743"/>
    </source>
</evidence>
<dbReference type="SUPFAM" id="SSF81301">
    <property type="entry name" value="Nucleotidyltransferase"/>
    <property type="match status" value="1"/>
</dbReference>
<keyword evidence="4 5" id="KW-0694">RNA-binding</keyword>
<dbReference type="Pfam" id="PF12627">
    <property type="entry name" value="PolyA_pol_RNAbd"/>
    <property type="match status" value="1"/>
</dbReference>
<evidence type="ECO:0000313" key="8">
    <source>
        <dbReference type="EMBL" id="KAE9409338.1"/>
    </source>
</evidence>
<evidence type="ECO:0000259" key="7">
    <source>
        <dbReference type="Pfam" id="PF12627"/>
    </source>
</evidence>
<dbReference type="PANTHER" id="PTHR13734">
    <property type="entry name" value="TRNA-NUCLEOTIDYLTRANSFERASE"/>
    <property type="match status" value="1"/>
</dbReference>
<evidence type="ECO:0000256" key="4">
    <source>
        <dbReference type="ARBA" id="ARBA00022884"/>
    </source>
</evidence>
<dbReference type="AlphaFoldDB" id="A0A6A4IJE2"/>
<dbReference type="GO" id="GO:0005739">
    <property type="term" value="C:mitochondrion"/>
    <property type="evidence" value="ECO:0007669"/>
    <property type="project" value="UniProtKB-ARBA"/>
</dbReference>
<dbReference type="InterPro" id="IPR043519">
    <property type="entry name" value="NT_sf"/>
</dbReference>
<evidence type="ECO:0000256" key="3">
    <source>
        <dbReference type="ARBA" id="ARBA00022741"/>
    </source>
</evidence>
<feature type="domain" description="tRNA nucleotidyltransferase/poly(A) polymerase RNA and SrmB- binding" evidence="7">
    <location>
        <begin position="257"/>
        <end position="298"/>
    </location>
</feature>
<proteinExistence type="inferred from homology"/>
<dbReference type="OrthoDB" id="445712at2759"/>
<dbReference type="GO" id="GO:0003723">
    <property type="term" value="F:RNA binding"/>
    <property type="evidence" value="ECO:0007669"/>
    <property type="project" value="UniProtKB-KW"/>
</dbReference>
<dbReference type="GO" id="GO:0052927">
    <property type="term" value="F:CC tRNA cytidylyltransferase activity"/>
    <property type="evidence" value="ECO:0007669"/>
    <property type="project" value="TreeGrafter"/>
</dbReference>
<keyword evidence="2 5" id="KW-0808">Transferase</keyword>
<keyword evidence="9" id="KW-1185">Reference proteome</keyword>
<organism evidence="8 9">
    <name type="scientific">Gymnopus androsaceus JB14</name>
    <dbReference type="NCBI Taxonomy" id="1447944"/>
    <lineage>
        <taxon>Eukaryota</taxon>
        <taxon>Fungi</taxon>
        <taxon>Dikarya</taxon>
        <taxon>Basidiomycota</taxon>
        <taxon>Agaricomycotina</taxon>
        <taxon>Agaricomycetes</taxon>
        <taxon>Agaricomycetidae</taxon>
        <taxon>Agaricales</taxon>
        <taxon>Marasmiineae</taxon>
        <taxon>Omphalotaceae</taxon>
        <taxon>Gymnopus</taxon>
    </lineage>
</organism>
<dbReference type="SUPFAM" id="SSF81891">
    <property type="entry name" value="Poly A polymerase C-terminal region-like"/>
    <property type="match status" value="1"/>
</dbReference>